<dbReference type="EC" id="5.2.1.8" evidence="5"/>
<evidence type="ECO:0000256" key="3">
    <source>
        <dbReference type="ARBA" id="ARBA00023110"/>
    </source>
</evidence>
<evidence type="ECO:0000313" key="7">
    <source>
        <dbReference type="EMBL" id="MFC4402183.1"/>
    </source>
</evidence>
<feature type="signal peptide" evidence="5">
    <location>
        <begin position="1"/>
        <end position="22"/>
    </location>
</feature>
<gene>
    <name evidence="7" type="ORF">ACFOY7_03730</name>
</gene>
<evidence type="ECO:0000259" key="6">
    <source>
        <dbReference type="PROSITE" id="PS50072"/>
    </source>
</evidence>
<reference evidence="8" key="1">
    <citation type="journal article" date="2019" name="Int. J. Syst. Evol. Microbiol.">
        <title>The Global Catalogue of Microorganisms (GCM) 10K type strain sequencing project: providing services to taxonomists for standard genome sequencing and annotation.</title>
        <authorList>
            <consortium name="The Broad Institute Genomics Platform"/>
            <consortium name="The Broad Institute Genome Sequencing Center for Infectious Disease"/>
            <person name="Wu L."/>
            <person name="Ma J."/>
        </authorList>
    </citation>
    <scope>NUCLEOTIDE SEQUENCE [LARGE SCALE GENOMIC DNA]</scope>
    <source>
        <strain evidence="8">CCUG 37865</strain>
    </source>
</reference>
<keyword evidence="8" id="KW-1185">Reference proteome</keyword>
<dbReference type="PANTHER" id="PTHR45625">
    <property type="entry name" value="PEPTIDYL-PROLYL CIS-TRANS ISOMERASE-RELATED"/>
    <property type="match status" value="1"/>
</dbReference>
<dbReference type="EMBL" id="JBHSDT010000003">
    <property type="protein sequence ID" value="MFC4402183.1"/>
    <property type="molecule type" value="Genomic_DNA"/>
</dbReference>
<evidence type="ECO:0000256" key="4">
    <source>
        <dbReference type="ARBA" id="ARBA00023235"/>
    </source>
</evidence>
<dbReference type="PROSITE" id="PS50072">
    <property type="entry name" value="CSA_PPIASE_2"/>
    <property type="match status" value="1"/>
</dbReference>
<comment type="catalytic activity">
    <reaction evidence="1 5">
        <text>[protein]-peptidylproline (omega=180) = [protein]-peptidylproline (omega=0)</text>
        <dbReference type="Rhea" id="RHEA:16237"/>
        <dbReference type="Rhea" id="RHEA-COMP:10747"/>
        <dbReference type="Rhea" id="RHEA-COMP:10748"/>
        <dbReference type="ChEBI" id="CHEBI:83833"/>
        <dbReference type="ChEBI" id="CHEBI:83834"/>
        <dbReference type="EC" id="5.2.1.8"/>
    </reaction>
</comment>
<dbReference type="InterPro" id="IPR002130">
    <property type="entry name" value="Cyclophilin-type_PPIase_dom"/>
</dbReference>
<feature type="domain" description="PPIase cyclophilin-type" evidence="6">
    <location>
        <begin position="57"/>
        <end position="201"/>
    </location>
</feature>
<dbReference type="PROSITE" id="PS51257">
    <property type="entry name" value="PROKAR_LIPOPROTEIN"/>
    <property type="match status" value="1"/>
</dbReference>
<dbReference type="Proteomes" id="UP001595882">
    <property type="component" value="Unassembled WGS sequence"/>
</dbReference>
<keyword evidence="3 5" id="KW-0697">Rotamase</keyword>
<dbReference type="Gene3D" id="2.40.100.10">
    <property type="entry name" value="Cyclophilin-like"/>
    <property type="match status" value="1"/>
</dbReference>
<sequence length="206" mass="22797">MRKWLYLLLVLLTIISAGCSQVKQNKSDFSEGNDGGQVAISEGERPIVTIEMDSGKEMVVELYPEFAPKTVENFIKLVEQEFYDGLTFHRVIPGFMIQGGDPNGDGTGGADHQIVGEFESNGYDNPLLHEEGVISMARSQDFDSASSQFFIMVEDSPHLDGDYAAFGKVISGIETAQEIASVEREHNDKPKEDQVIKKMTVELSEE</sequence>
<dbReference type="InterPro" id="IPR020892">
    <property type="entry name" value="Cyclophilin-type_PPIase_CS"/>
</dbReference>
<dbReference type="RefSeq" id="WP_390249524.1">
    <property type="nucleotide sequence ID" value="NZ_JBHSDT010000003.1"/>
</dbReference>
<evidence type="ECO:0000256" key="1">
    <source>
        <dbReference type="ARBA" id="ARBA00000971"/>
    </source>
</evidence>
<accession>A0ABV8WST2</accession>
<dbReference type="SUPFAM" id="SSF50891">
    <property type="entry name" value="Cyclophilin-like"/>
    <property type="match status" value="1"/>
</dbReference>
<feature type="chain" id="PRO_5045014074" description="Peptidyl-prolyl cis-trans isomerase" evidence="5">
    <location>
        <begin position="23"/>
        <end position="206"/>
    </location>
</feature>
<comment type="caution">
    <text evidence="7">The sequence shown here is derived from an EMBL/GenBank/DDBJ whole genome shotgun (WGS) entry which is preliminary data.</text>
</comment>
<dbReference type="GO" id="GO:0003755">
    <property type="term" value="F:peptidyl-prolyl cis-trans isomerase activity"/>
    <property type="evidence" value="ECO:0007669"/>
    <property type="project" value="UniProtKB-EC"/>
</dbReference>
<name>A0ABV8WST2_9BACI</name>
<protein>
    <recommendedName>
        <fullName evidence="5">Peptidyl-prolyl cis-trans isomerase</fullName>
        <shortName evidence="5">PPIase</shortName>
        <ecNumber evidence="5">5.2.1.8</ecNumber>
    </recommendedName>
</protein>
<dbReference type="InterPro" id="IPR029000">
    <property type="entry name" value="Cyclophilin-like_dom_sf"/>
</dbReference>
<evidence type="ECO:0000313" key="8">
    <source>
        <dbReference type="Proteomes" id="UP001595882"/>
    </source>
</evidence>
<organism evidence="7 8">
    <name type="scientific">Gracilibacillus xinjiangensis</name>
    <dbReference type="NCBI Taxonomy" id="1193282"/>
    <lineage>
        <taxon>Bacteria</taxon>
        <taxon>Bacillati</taxon>
        <taxon>Bacillota</taxon>
        <taxon>Bacilli</taxon>
        <taxon>Bacillales</taxon>
        <taxon>Bacillaceae</taxon>
        <taxon>Gracilibacillus</taxon>
    </lineage>
</organism>
<dbReference type="PRINTS" id="PR00153">
    <property type="entry name" value="CSAPPISMRASE"/>
</dbReference>
<evidence type="ECO:0000256" key="2">
    <source>
        <dbReference type="ARBA" id="ARBA00002388"/>
    </source>
</evidence>
<dbReference type="PANTHER" id="PTHR45625:SF4">
    <property type="entry name" value="PEPTIDYLPROLYL ISOMERASE DOMAIN AND WD REPEAT-CONTAINING PROTEIN 1"/>
    <property type="match status" value="1"/>
</dbReference>
<comment type="function">
    <text evidence="2 5">PPIases accelerate the folding of proteins. It catalyzes the cis-trans isomerization of proline imidic peptide bonds in oligopeptides.</text>
</comment>
<dbReference type="InterPro" id="IPR044666">
    <property type="entry name" value="Cyclophilin_A-like"/>
</dbReference>
<comment type="similarity">
    <text evidence="5">Belongs to the cyclophilin-type PPIase family.</text>
</comment>
<keyword evidence="5" id="KW-0732">Signal</keyword>
<keyword evidence="4 5" id="KW-0413">Isomerase</keyword>
<dbReference type="Pfam" id="PF00160">
    <property type="entry name" value="Pro_isomerase"/>
    <property type="match status" value="1"/>
</dbReference>
<dbReference type="CDD" id="cd00317">
    <property type="entry name" value="cyclophilin"/>
    <property type="match status" value="1"/>
</dbReference>
<evidence type="ECO:0000256" key="5">
    <source>
        <dbReference type="RuleBase" id="RU363019"/>
    </source>
</evidence>
<dbReference type="PROSITE" id="PS00170">
    <property type="entry name" value="CSA_PPIASE_1"/>
    <property type="match status" value="1"/>
</dbReference>
<proteinExistence type="inferred from homology"/>